<dbReference type="RefSeq" id="WP_181816693.1">
    <property type="nucleotide sequence ID" value="NZ_CP068107.1"/>
</dbReference>
<organism evidence="1 2">
    <name type="scientific">Myroides odoratus</name>
    <name type="common">Flavobacterium odoratum</name>
    <dbReference type="NCBI Taxonomy" id="256"/>
    <lineage>
        <taxon>Bacteria</taxon>
        <taxon>Pseudomonadati</taxon>
        <taxon>Bacteroidota</taxon>
        <taxon>Flavobacteriia</taxon>
        <taxon>Flavobacteriales</taxon>
        <taxon>Flavobacteriaceae</taxon>
        <taxon>Myroides</taxon>
    </lineage>
</organism>
<dbReference type="EMBL" id="UGQL01000001">
    <property type="protein sequence ID" value="STZ27818.1"/>
    <property type="molecule type" value="Genomic_DNA"/>
</dbReference>
<dbReference type="PROSITE" id="PS51257">
    <property type="entry name" value="PROKAR_LIPOPROTEIN"/>
    <property type="match status" value="1"/>
</dbReference>
<keyword evidence="2" id="KW-1185">Reference proteome</keyword>
<gene>
    <name evidence="1" type="ORF">NCTC11179_01354</name>
</gene>
<sequence length="191" mass="22400">MRYLVLMFILMLTISCNSLKKNNDISSEMESKNNLAMKLCEMYGLDQGIRTKELSKDVQHIMPKIDSLNFIKLVEFVKEHGMPNKDLVGQENYKNECVQLAAFSILLHNPHRLIEDEKFYNLFLNEVMENRMKGEVFALVIDKYYWATKNEVVYGSQFGKPCIENKNEVNERRKKIGLKELENSEDFKNCN</sequence>
<evidence type="ECO:0008006" key="3">
    <source>
        <dbReference type="Google" id="ProtNLM"/>
    </source>
</evidence>
<reference evidence="1 2" key="1">
    <citation type="submission" date="2018-06" db="EMBL/GenBank/DDBJ databases">
        <authorList>
            <consortium name="Pathogen Informatics"/>
            <person name="Doyle S."/>
        </authorList>
    </citation>
    <scope>NUCLEOTIDE SEQUENCE [LARGE SCALE GENOMIC DNA]</scope>
    <source>
        <strain evidence="1 2">NCTC11179</strain>
    </source>
</reference>
<dbReference type="Proteomes" id="UP000255024">
    <property type="component" value="Unassembled WGS sequence"/>
</dbReference>
<dbReference type="AlphaFoldDB" id="A0A378RM82"/>
<protein>
    <recommendedName>
        <fullName evidence="3">Lipoprotein</fullName>
    </recommendedName>
</protein>
<accession>A0A378RM82</accession>
<evidence type="ECO:0000313" key="2">
    <source>
        <dbReference type="Proteomes" id="UP000255024"/>
    </source>
</evidence>
<proteinExistence type="predicted"/>
<evidence type="ECO:0000313" key="1">
    <source>
        <dbReference type="EMBL" id="STZ27818.1"/>
    </source>
</evidence>
<name>A0A378RM82_MYROD</name>